<comment type="caution">
    <text evidence="2">The sequence shown here is derived from an EMBL/GenBank/DDBJ whole genome shotgun (WGS) entry which is preliminary data.</text>
</comment>
<evidence type="ECO:0000313" key="3">
    <source>
        <dbReference type="Proteomes" id="UP000275076"/>
    </source>
</evidence>
<accession>A0A428MSH0</accession>
<evidence type="ECO:0000259" key="1">
    <source>
        <dbReference type="PROSITE" id="PS50943"/>
    </source>
</evidence>
<organism evidence="2 3">
    <name type="scientific">Salibacterium salarium</name>
    <dbReference type="NCBI Taxonomy" id="284579"/>
    <lineage>
        <taxon>Bacteria</taxon>
        <taxon>Bacillati</taxon>
        <taxon>Bacillota</taxon>
        <taxon>Bacilli</taxon>
        <taxon>Bacillales</taxon>
        <taxon>Bacillaceae</taxon>
    </lineage>
</organism>
<dbReference type="Proteomes" id="UP000275076">
    <property type="component" value="Unassembled WGS sequence"/>
</dbReference>
<dbReference type="GO" id="GO:0003677">
    <property type="term" value="F:DNA binding"/>
    <property type="evidence" value="ECO:0007669"/>
    <property type="project" value="InterPro"/>
</dbReference>
<dbReference type="InterPro" id="IPR010982">
    <property type="entry name" value="Lambda_DNA-bd_dom_sf"/>
</dbReference>
<dbReference type="Pfam" id="PF01381">
    <property type="entry name" value="HTH_3"/>
    <property type="match status" value="1"/>
</dbReference>
<keyword evidence="3" id="KW-1185">Reference proteome</keyword>
<protein>
    <submittedName>
        <fullName evidence="2">XRE family transcriptional regulator</fullName>
    </submittedName>
</protein>
<gene>
    <name evidence="2" type="ORF">D7Z54_33280</name>
</gene>
<sequence>MFGLGRPRSKFGKFMEREGITQEELAKASRVTQATISRICSDKTYMPKISTVKKLEKGFDKLDVDFDEEDFFG</sequence>
<evidence type="ECO:0000313" key="2">
    <source>
        <dbReference type="EMBL" id="RSL29055.1"/>
    </source>
</evidence>
<feature type="domain" description="HTH cro/C1-type" evidence="1">
    <location>
        <begin position="16"/>
        <end position="71"/>
    </location>
</feature>
<name>A0A428MSH0_9BACI</name>
<reference evidence="2 3" key="1">
    <citation type="submission" date="2018-10" db="EMBL/GenBank/DDBJ databases">
        <title>Draft genome sequence of Bacillus salarius IM0101, isolated from a hypersaline soil in Inner Mongolia, China.</title>
        <authorList>
            <person name="Yamprayoonswat W."/>
            <person name="Boonvisut S."/>
            <person name="Jumpathong W."/>
            <person name="Sittihan S."/>
            <person name="Ruangsuj P."/>
            <person name="Wanthongcharoen S."/>
            <person name="Thongpramul N."/>
            <person name="Pimmason S."/>
            <person name="Yu B."/>
            <person name="Yasawong M."/>
        </authorList>
    </citation>
    <scope>NUCLEOTIDE SEQUENCE [LARGE SCALE GENOMIC DNA]</scope>
    <source>
        <strain evidence="2 3">IM0101</strain>
    </source>
</reference>
<dbReference type="RefSeq" id="WP_125563246.1">
    <property type="nucleotide sequence ID" value="NZ_RBVX01000100.1"/>
</dbReference>
<dbReference type="AlphaFoldDB" id="A0A428MSH0"/>
<dbReference type="EMBL" id="RBVX01000100">
    <property type="protein sequence ID" value="RSL29055.1"/>
    <property type="molecule type" value="Genomic_DNA"/>
</dbReference>
<proteinExistence type="predicted"/>
<dbReference type="SUPFAM" id="SSF47413">
    <property type="entry name" value="lambda repressor-like DNA-binding domains"/>
    <property type="match status" value="1"/>
</dbReference>
<dbReference type="OrthoDB" id="7568952at2"/>
<dbReference type="Gene3D" id="1.10.260.40">
    <property type="entry name" value="lambda repressor-like DNA-binding domains"/>
    <property type="match status" value="1"/>
</dbReference>
<dbReference type="InterPro" id="IPR001387">
    <property type="entry name" value="Cro/C1-type_HTH"/>
</dbReference>
<dbReference type="SMART" id="SM00530">
    <property type="entry name" value="HTH_XRE"/>
    <property type="match status" value="1"/>
</dbReference>
<dbReference type="PROSITE" id="PS50943">
    <property type="entry name" value="HTH_CROC1"/>
    <property type="match status" value="1"/>
</dbReference>
<dbReference type="CDD" id="cd00093">
    <property type="entry name" value="HTH_XRE"/>
    <property type="match status" value="1"/>
</dbReference>